<feature type="non-terminal residue" evidence="2">
    <location>
        <position position="1"/>
    </location>
</feature>
<evidence type="ECO:0000256" key="1">
    <source>
        <dbReference type="SAM" id="Phobius"/>
    </source>
</evidence>
<keyword evidence="1" id="KW-0812">Transmembrane</keyword>
<evidence type="ECO:0000313" key="3">
    <source>
        <dbReference type="Proteomes" id="UP001328107"/>
    </source>
</evidence>
<proteinExistence type="predicted"/>
<dbReference type="EMBL" id="BTRK01000001">
    <property type="protein sequence ID" value="GMR33241.1"/>
    <property type="molecule type" value="Genomic_DNA"/>
</dbReference>
<evidence type="ECO:0000313" key="2">
    <source>
        <dbReference type="EMBL" id="GMR33241.1"/>
    </source>
</evidence>
<gene>
    <name evidence="2" type="ORF">PMAYCL1PPCAC_03436</name>
</gene>
<sequence length="108" mass="12795">GFLFDYWFEIIITILSLLLFYLIVNRLIANFLDRIYKMCWNYGGTLRDMRKELEADYGDLWDKPEFCIAYLKLHDAYQNFLTTARTDVGGKLRRDTVYEQYAAVNIAG</sequence>
<keyword evidence="1" id="KW-1133">Transmembrane helix</keyword>
<name>A0AAN4Z3G8_9BILA</name>
<keyword evidence="1" id="KW-0472">Membrane</keyword>
<comment type="caution">
    <text evidence="2">The sequence shown here is derived from an EMBL/GenBank/DDBJ whole genome shotgun (WGS) entry which is preliminary data.</text>
</comment>
<reference evidence="3" key="1">
    <citation type="submission" date="2022-10" db="EMBL/GenBank/DDBJ databases">
        <title>Genome assembly of Pristionchus species.</title>
        <authorList>
            <person name="Yoshida K."/>
            <person name="Sommer R.J."/>
        </authorList>
    </citation>
    <scope>NUCLEOTIDE SEQUENCE [LARGE SCALE GENOMIC DNA]</scope>
    <source>
        <strain evidence="3">RS5460</strain>
    </source>
</reference>
<keyword evidence="3" id="KW-1185">Reference proteome</keyword>
<dbReference type="AlphaFoldDB" id="A0AAN4Z3G8"/>
<dbReference type="Proteomes" id="UP001328107">
    <property type="component" value="Unassembled WGS sequence"/>
</dbReference>
<accession>A0AAN4Z3G8</accession>
<organism evidence="2 3">
    <name type="scientific">Pristionchus mayeri</name>
    <dbReference type="NCBI Taxonomy" id="1317129"/>
    <lineage>
        <taxon>Eukaryota</taxon>
        <taxon>Metazoa</taxon>
        <taxon>Ecdysozoa</taxon>
        <taxon>Nematoda</taxon>
        <taxon>Chromadorea</taxon>
        <taxon>Rhabditida</taxon>
        <taxon>Rhabditina</taxon>
        <taxon>Diplogasteromorpha</taxon>
        <taxon>Diplogasteroidea</taxon>
        <taxon>Neodiplogasteridae</taxon>
        <taxon>Pristionchus</taxon>
    </lineage>
</organism>
<protein>
    <submittedName>
        <fullName evidence="2">Uncharacterized protein</fullName>
    </submittedName>
</protein>
<feature type="transmembrane region" description="Helical" evidence="1">
    <location>
        <begin position="6"/>
        <end position="28"/>
    </location>
</feature>